<name>A0A383DWF4_9ZZZZ</name>
<feature type="non-terminal residue" evidence="7">
    <location>
        <position position="234"/>
    </location>
</feature>
<sequence>DYGILALFHMFGTITTQFISVGIGAATNRYYYKEKDNLAYFGSLNFTNLTFLIIGFALGGLVVWISADTLSINLFDRKISREIVMLSYLSGCLFKIYAYLSGLLIPQERSLSYALITGAFTLINTLMAIIFILFYSLTFYARIYSILFTTPILIVALIYLQRTYFRQHWSWAALKRSLTFSYPFVPGTIIGLVHQSFDKTMLTHVKGLMVVGHYQIAQRIGELNKMLITVVSQA</sequence>
<evidence type="ECO:0000256" key="5">
    <source>
        <dbReference type="ARBA" id="ARBA00023136"/>
    </source>
</evidence>
<keyword evidence="5 6" id="KW-0472">Membrane</keyword>
<dbReference type="PANTHER" id="PTHR30250">
    <property type="entry name" value="PST FAMILY PREDICTED COLANIC ACID TRANSPORTER"/>
    <property type="match status" value="1"/>
</dbReference>
<evidence type="ECO:0000256" key="1">
    <source>
        <dbReference type="ARBA" id="ARBA00004651"/>
    </source>
</evidence>
<keyword evidence="3 6" id="KW-0812">Transmembrane</keyword>
<dbReference type="EMBL" id="UINC01220649">
    <property type="protein sequence ID" value="SVE48654.1"/>
    <property type="molecule type" value="Genomic_DNA"/>
</dbReference>
<evidence type="ECO:0000313" key="7">
    <source>
        <dbReference type="EMBL" id="SVE48654.1"/>
    </source>
</evidence>
<evidence type="ECO:0000256" key="4">
    <source>
        <dbReference type="ARBA" id="ARBA00022989"/>
    </source>
</evidence>
<dbReference type="GO" id="GO:0005886">
    <property type="term" value="C:plasma membrane"/>
    <property type="evidence" value="ECO:0007669"/>
    <property type="project" value="UniProtKB-SubCell"/>
</dbReference>
<dbReference type="InterPro" id="IPR050833">
    <property type="entry name" value="Poly_Biosynth_Transport"/>
</dbReference>
<comment type="subcellular location">
    <subcellularLocation>
        <location evidence="1">Cell membrane</location>
        <topology evidence="1">Multi-pass membrane protein</topology>
    </subcellularLocation>
</comment>
<proteinExistence type="predicted"/>
<evidence type="ECO:0000256" key="6">
    <source>
        <dbReference type="SAM" id="Phobius"/>
    </source>
</evidence>
<organism evidence="7">
    <name type="scientific">marine metagenome</name>
    <dbReference type="NCBI Taxonomy" id="408172"/>
    <lineage>
        <taxon>unclassified sequences</taxon>
        <taxon>metagenomes</taxon>
        <taxon>ecological metagenomes</taxon>
    </lineage>
</organism>
<evidence type="ECO:0000256" key="3">
    <source>
        <dbReference type="ARBA" id="ARBA00022692"/>
    </source>
</evidence>
<reference evidence="7" key="1">
    <citation type="submission" date="2018-05" db="EMBL/GenBank/DDBJ databases">
        <authorList>
            <person name="Lanie J.A."/>
            <person name="Ng W.-L."/>
            <person name="Kazmierczak K.M."/>
            <person name="Andrzejewski T.M."/>
            <person name="Davidsen T.M."/>
            <person name="Wayne K.J."/>
            <person name="Tettelin H."/>
            <person name="Glass J.I."/>
            <person name="Rusch D."/>
            <person name="Podicherti R."/>
            <person name="Tsui H.-C.T."/>
            <person name="Winkler M.E."/>
        </authorList>
    </citation>
    <scope>NUCLEOTIDE SEQUENCE</scope>
</reference>
<dbReference type="PANTHER" id="PTHR30250:SF11">
    <property type="entry name" value="O-ANTIGEN TRANSPORTER-RELATED"/>
    <property type="match status" value="1"/>
</dbReference>
<feature type="transmembrane region" description="Helical" evidence="6">
    <location>
        <begin position="38"/>
        <end position="65"/>
    </location>
</feature>
<protein>
    <recommendedName>
        <fullName evidence="8">Polysaccharide biosynthesis protein C-terminal domain-containing protein</fullName>
    </recommendedName>
</protein>
<evidence type="ECO:0008006" key="8">
    <source>
        <dbReference type="Google" id="ProtNLM"/>
    </source>
</evidence>
<feature type="non-terminal residue" evidence="7">
    <location>
        <position position="1"/>
    </location>
</feature>
<feature type="transmembrane region" description="Helical" evidence="6">
    <location>
        <begin position="6"/>
        <end position="26"/>
    </location>
</feature>
<accession>A0A383DWF4</accession>
<dbReference type="AlphaFoldDB" id="A0A383DWF4"/>
<gene>
    <name evidence="7" type="ORF">METZ01_LOCUS501508</name>
</gene>
<feature type="transmembrane region" description="Helical" evidence="6">
    <location>
        <begin position="141"/>
        <end position="160"/>
    </location>
</feature>
<evidence type="ECO:0000256" key="2">
    <source>
        <dbReference type="ARBA" id="ARBA00022475"/>
    </source>
</evidence>
<keyword evidence="4 6" id="KW-1133">Transmembrane helix</keyword>
<keyword evidence="2" id="KW-1003">Cell membrane</keyword>
<feature type="transmembrane region" description="Helical" evidence="6">
    <location>
        <begin position="85"/>
        <end position="105"/>
    </location>
</feature>
<feature type="transmembrane region" description="Helical" evidence="6">
    <location>
        <begin position="112"/>
        <end position="135"/>
    </location>
</feature>